<keyword evidence="10 12" id="KW-0472">Membrane</keyword>
<dbReference type="SUPFAM" id="SSF47384">
    <property type="entry name" value="Homodimeric domain of signal transducing histidine kinase"/>
    <property type="match status" value="1"/>
</dbReference>
<keyword evidence="15" id="KW-1185">Reference proteome</keyword>
<dbReference type="PRINTS" id="PR00344">
    <property type="entry name" value="BCTRLSENSOR"/>
</dbReference>
<evidence type="ECO:0000313" key="14">
    <source>
        <dbReference type="EMBL" id="SEW28088.1"/>
    </source>
</evidence>
<dbReference type="Gene3D" id="3.30.565.10">
    <property type="entry name" value="Histidine kinase-like ATPase, C-terminal domain"/>
    <property type="match status" value="1"/>
</dbReference>
<protein>
    <recommendedName>
        <fullName evidence="3">histidine kinase</fullName>
        <ecNumber evidence="3">2.7.13.3</ecNumber>
    </recommendedName>
</protein>
<gene>
    <name evidence="14" type="ORF">SAMN05421659_108129</name>
</gene>
<dbReference type="InterPro" id="IPR036097">
    <property type="entry name" value="HisK_dim/P_sf"/>
</dbReference>
<reference evidence="14 15" key="1">
    <citation type="submission" date="2016-10" db="EMBL/GenBank/DDBJ databases">
        <authorList>
            <person name="de Groot N.N."/>
        </authorList>
    </citation>
    <scope>NUCLEOTIDE SEQUENCE [LARGE SCALE GENOMIC DNA]</scope>
    <source>
        <strain evidence="14 15">DSM 9179</strain>
    </source>
</reference>
<evidence type="ECO:0000256" key="6">
    <source>
        <dbReference type="ARBA" id="ARBA00022692"/>
    </source>
</evidence>
<keyword evidence="8 12" id="KW-1133">Transmembrane helix</keyword>
<evidence type="ECO:0000256" key="3">
    <source>
        <dbReference type="ARBA" id="ARBA00012438"/>
    </source>
</evidence>
<dbReference type="STRING" id="99656.SAMN05421659_108129"/>
<evidence type="ECO:0000256" key="11">
    <source>
        <dbReference type="SAM" id="Coils"/>
    </source>
</evidence>
<dbReference type="EC" id="2.7.13.3" evidence="3"/>
<keyword evidence="7 14" id="KW-0418">Kinase</keyword>
<dbReference type="InterPro" id="IPR004358">
    <property type="entry name" value="Sig_transdc_His_kin-like_C"/>
</dbReference>
<keyword evidence="4" id="KW-1003">Cell membrane</keyword>
<comment type="subcellular location">
    <subcellularLocation>
        <location evidence="2">Cell membrane</location>
        <topology evidence="2">Multi-pass membrane protein</topology>
    </subcellularLocation>
</comment>
<feature type="transmembrane region" description="Helical" evidence="12">
    <location>
        <begin position="15"/>
        <end position="33"/>
    </location>
</feature>
<dbReference type="SUPFAM" id="SSF55874">
    <property type="entry name" value="ATPase domain of HSP90 chaperone/DNA topoisomerase II/histidine kinase"/>
    <property type="match status" value="1"/>
</dbReference>
<dbReference type="SMART" id="SM00387">
    <property type="entry name" value="HATPase_c"/>
    <property type="match status" value="1"/>
</dbReference>
<keyword evidence="5" id="KW-0808">Transferase</keyword>
<dbReference type="InterPro" id="IPR005467">
    <property type="entry name" value="His_kinase_dom"/>
</dbReference>
<dbReference type="GO" id="GO:0000155">
    <property type="term" value="F:phosphorelay sensor kinase activity"/>
    <property type="evidence" value="ECO:0007669"/>
    <property type="project" value="InterPro"/>
</dbReference>
<name>A0A1I0QLI0_9FIRM</name>
<dbReference type="PANTHER" id="PTHR45453:SF2">
    <property type="entry name" value="HISTIDINE KINASE"/>
    <property type="match status" value="1"/>
</dbReference>
<organism evidence="14 15">
    <name type="scientific">[Clostridium] fimetarium</name>
    <dbReference type="NCBI Taxonomy" id="99656"/>
    <lineage>
        <taxon>Bacteria</taxon>
        <taxon>Bacillati</taxon>
        <taxon>Bacillota</taxon>
        <taxon>Clostridia</taxon>
        <taxon>Lachnospirales</taxon>
        <taxon>Lachnospiraceae</taxon>
    </lineage>
</organism>
<evidence type="ECO:0000256" key="8">
    <source>
        <dbReference type="ARBA" id="ARBA00022989"/>
    </source>
</evidence>
<dbReference type="AlphaFoldDB" id="A0A1I0QLI0"/>
<feature type="transmembrane region" description="Helical" evidence="12">
    <location>
        <begin position="39"/>
        <end position="63"/>
    </location>
</feature>
<dbReference type="PROSITE" id="PS50109">
    <property type="entry name" value="HIS_KIN"/>
    <property type="match status" value="1"/>
</dbReference>
<keyword evidence="11" id="KW-0175">Coiled coil</keyword>
<dbReference type="GO" id="GO:0016036">
    <property type="term" value="P:cellular response to phosphate starvation"/>
    <property type="evidence" value="ECO:0007669"/>
    <property type="project" value="TreeGrafter"/>
</dbReference>
<feature type="coiled-coil region" evidence="11">
    <location>
        <begin position="90"/>
        <end position="117"/>
    </location>
</feature>
<dbReference type="InterPro" id="IPR003594">
    <property type="entry name" value="HATPase_dom"/>
</dbReference>
<evidence type="ECO:0000256" key="7">
    <source>
        <dbReference type="ARBA" id="ARBA00022777"/>
    </source>
</evidence>
<dbReference type="InterPro" id="IPR036890">
    <property type="entry name" value="HATPase_C_sf"/>
</dbReference>
<evidence type="ECO:0000259" key="13">
    <source>
        <dbReference type="PROSITE" id="PS50109"/>
    </source>
</evidence>
<keyword evidence="9" id="KW-0902">Two-component regulatory system</keyword>
<evidence type="ECO:0000313" key="15">
    <source>
        <dbReference type="Proteomes" id="UP000199701"/>
    </source>
</evidence>
<comment type="catalytic activity">
    <reaction evidence="1">
        <text>ATP + protein L-histidine = ADP + protein N-phospho-L-histidine.</text>
        <dbReference type="EC" id="2.7.13.3"/>
    </reaction>
</comment>
<feature type="domain" description="Histidine kinase" evidence="13">
    <location>
        <begin position="124"/>
        <end position="337"/>
    </location>
</feature>
<dbReference type="GO" id="GO:0004721">
    <property type="term" value="F:phosphoprotein phosphatase activity"/>
    <property type="evidence" value="ECO:0007669"/>
    <property type="project" value="TreeGrafter"/>
</dbReference>
<dbReference type="Pfam" id="PF02518">
    <property type="entry name" value="HATPase_c"/>
    <property type="match status" value="1"/>
</dbReference>
<dbReference type="InterPro" id="IPR050351">
    <property type="entry name" value="BphY/WalK/GraS-like"/>
</dbReference>
<dbReference type="PANTHER" id="PTHR45453">
    <property type="entry name" value="PHOSPHATE REGULON SENSOR PROTEIN PHOR"/>
    <property type="match status" value="1"/>
</dbReference>
<evidence type="ECO:0000256" key="5">
    <source>
        <dbReference type="ARBA" id="ARBA00022679"/>
    </source>
</evidence>
<evidence type="ECO:0000256" key="4">
    <source>
        <dbReference type="ARBA" id="ARBA00022475"/>
    </source>
</evidence>
<dbReference type="EMBL" id="FOJI01000008">
    <property type="protein sequence ID" value="SEW28088.1"/>
    <property type="molecule type" value="Genomic_DNA"/>
</dbReference>
<proteinExistence type="predicted"/>
<dbReference type="OrthoDB" id="9780487at2"/>
<dbReference type="GO" id="GO:0005886">
    <property type="term" value="C:plasma membrane"/>
    <property type="evidence" value="ECO:0007669"/>
    <property type="project" value="UniProtKB-SubCell"/>
</dbReference>
<evidence type="ECO:0000256" key="1">
    <source>
        <dbReference type="ARBA" id="ARBA00000085"/>
    </source>
</evidence>
<evidence type="ECO:0000256" key="2">
    <source>
        <dbReference type="ARBA" id="ARBA00004651"/>
    </source>
</evidence>
<keyword evidence="6 12" id="KW-0812">Transmembrane</keyword>
<evidence type="ECO:0000256" key="9">
    <source>
        <dbReference type="ARBA" id="ARBA00023012"/>
    </source>
</evidence>
<dbReference type="RefSeq" id="WP_092454132.1">
    <property type="nucleotide sequence ID" value="NZ_FOJI01000008.1"/>
</dbReference>
<sequence>MKILLQYLKQKAKDIALYFIFAIIFGVIFYLYLLPFEALFYGIILCMSVTLGLFIYGFVRFYIKHQMLLKQIDLEEIYSLDISKSRNVIESDYQLLIDKLMKEKNELNERQTKIITEMKDYYTMWAHQIKTPISALNLMFQVLEVYPEEGSVEVKELKQELFKVDFYVDAVLQYLRLEDMSSDFKFDYYKLDSIVKQAVKKYATQFIYRKIKIELGNLDTSVLTDEKWISFVIEQLLSNAIKYTKSEGTVKIYLKETFNRNDKILVIEDTGIGINEEDLPRIFERGFTGYNGRLDKKSTGIGLYLCKKAINKLSHKISIESRYGVGTKVMIDMSSVDIIHE</sequence>
<dbReference type="Proteomes" id="UP000199701">
    <property type="component" value="Unassembled WGS sequence"/>
</dbReference>
<accession>A0A1I0QLI0</accession>
<evidence type="ECO:0000256" key="12">
    <source>
        <dbReference type="SAM" id="Phobius"/>
    </source>
</evidence>
<evidence type="ECO:0000256" key="10">
    <source>
        <dbReference type="ARBA" id="ARBA00023136"/>
    </source>
</evidence>